<evidence type="ECO:0000313" key="2">
    <source>
        <dbReference type="EMBL" id="QFI73175.1"/>
    </source>
</evidence>
<protein>
    <recommendedName>
        <fullName evidence="4">Lipoprotein</fullName>
    </recommendedName>
</protein>
<name>A0A5P6P4N6_9BRAD</name>
<dbReference type="PROSITE" id="PS51257">
    <property type="entry name" value="PROKAR_LIPOPROTEIN"/>
    <property type="match status" value="1"/>
</dbReference>
<feature type="signal peptide" evidence="1">
    <location>
        <begin position="1"/>
        <end position="20"/>
    </location>
</feature>
<dbReference type="Proteomes" id="UP000325641">
    <property type="component" value="Chromosome"/>
</dbReference>
<evidence type="ECO:0008006" key="4">
    <source>
        <dbReference type="Google" id="ProtNLM"/>
    </source>
</evidence>
<dbReference type="RefSeq" id="WP_151645107.1">
    <property type="nucleotide sequence ID" value="NZ_CP044543.1"/>
</dbReference>
<evidence type="ECO:0000313" key="3">
    <source>
        <dbReference type="Proteomes" id="UP000325641"/>
    </source>
</evidence>
<dbReference type="EMBL" id="CP044543">
    <property type="protein sequence ID" value="QFI73175.1"/>
    <property type="molecule type" value="Genomic_DNA"/>
</dbReference>
<proteinExistence type="predicted"/>
<dbReference type="AlphaFoldDB" id="A0A5P6P4N6"/>
<feature type="chain" id="PRO_5024864550" description="Lipoprotein" evidence="1">
    <location>
        <begin position="21"/>
        <end position="110"/>
    </location>
</feature>
<evidence type="ECO:0000256" key="1">
    <source>
        <dbReference type="SAM" id="SignalP"/>
    </source>
</evidence>
<reference evidence="3" key="1">
    <citation type="submission" date="2019-10" db="EMBL/GenBank/DDBJ databases">
        <title>Complete Genome Sequence of Bradyrhizobium betae type strain PL7HG1T.</title>
        <authorList>
            <person name="Bromfield E.S.P."/>
            <person name="Cloutier S."/>
        </authorList>
    </citation>
    <scope>NUCLEOTIDE SEQUENCE [LARGE SCALE GENOMIC DNA]</scope>
    <source>
        <strain evidence="3">PL7HG1</strain>
    </source>
</reference>
<keyword evidence="1" id="KW-0732">Signal</keyword>
<sequence length="110" mass="12181">MRLTLIFAFSLLLAACASRAEVREEAETNARQAADCINREAITVAPVASDLDVAAATVVARCGAYTGALRRDLTSKYPGYRDYMEPKLREADELYLAQARLTVMRVRQPQ</sequence>
<dbReference type="KEGG" id="bbet:F8237_12680"/>
<organism evidence="2 3">
    <name type="scientific">Bradyrhizobium betae</name>
    <dbReference type="NCBI Taxonomy" id="244734"/>
    <lineage>
        <taxon>Bacteria</taxon>
        <taxon>Pseudomonadati</taxon>
        <taxon>Pseudomonadota</taxon>
        <taxon>Alphaproteobacteria</taxon>
        <taxon>Hyphomicrobiales</taxon>
        <taxon>Nitrobacteraceae</taxon>
        <taxon>Bradyrhizobium</taxon>
    </lineage>
</organism>
<accession>A0A5P6P4N6</accession>
<gene>
    <name evidence="2" type="ORF">F8237_12680</name>
</gene>